<dbReference type="InterPro" id="IPR050884">
    <property type="entry name" value="CNP_phosphodiesterase-III"/>
</dbReference>
<dbReference type="PANTHER" id="PTHR42988">
    <property type="entry name" value="PHOSPHOHYDROLASE"/>
    <property type="match status" value="1"/>
</dbReference>
<dbReference type="PANTHER" id="PTHR42988:SF2">
    <property type="entry name" value="CYCLIC NUCLEOTIDE PHOSPHODIESTERASE CBUA0032-RELATED"/>
    <property type="match status" value="1"/>
</dbReference>
<evidence type="ECO:0000313" key="4">
    <source>
        <dbReference type="EMBL" id="MBU3077472.1"/>
    </source>
</evidence>
<organism evidence="4 5">
    <name type="scientific">Sphingomonas quercus</name>
    <dbReference type="NCBI Taxonomy" id="2842451"/>
    <lineage>
        <taxon>Bacteria</taxon>
        <taxon>Pseudomonadati</taxon>
        <taxon>Pseudomonadota</taxon>
        <taxon>Alphaproteobacteria</taxon>
        <taxon>Sphingomonadales</taxon>
        <taxon>Sphingomonadaceae</taxon>
        <taxon>Sphingomonas</taxon>
    </lineage>
</organism>
<evidence type="ECO:0000256" key="1">
    <source>
        <dbReference type="ARBA" id="ARBA00022723"/>
    </source>
</evidence>
<gene>
    <name evidence="4" type="ORF">KOF26_06280</name>
</gene>
<dbReference type="Pfam" id="PF00149">
    <property type="entry name" value="Metallophos"/>
    <property type="match status" value="1"/>
</dbReference>
<name>A0ABS6BI26_9SPHN</name>
<evidence type="ECO:0000256" key="2">
    <source>
        <dbReference type="ARBA" id="ARBA00022801"/>
    </source>
</evidence>
<keyword evidence="5" id="KW-1185">Reference proteome</keyword>
<protein>
    <submittedName>
        <fullName evidence="4">Metallophosphoesterase</fullName>
    </submittedName>
</protein>
<dbReference type="Proteomes" id="UP000776276">
    <property type="component" value="Unassembled WGS sequence"/>
</dbReference>
<sequence length="255" mass="27428">MARLFHVSDIHFGAEDPTALDWFRQCARAERPDAILMTGDLTMRARSHEFAAACAWLRSLDLPTTIEVGNHDLPYFNPVARFAAPYRRYRALEGMIERPLAVKGVAVVPLKTTARFHWRLNWSKGHVSDGALRRSLALVEAAPAGDLILVTAHHPLIATATRSSGRTRHGGAALAALAGAGVQAVLTGHVHDPFDIAHEVEGRVVRLIGAGTLSRRVRAEPPSFNDIRIADGAIEVIARKLGEPDVALTAGAAGG</sequence>
<feature type="domain" description="Calcineurin-like phosphoesterase" evidence="3">
    <location>
        <begin position="3"/>
        <end position="193"/>
    </location>
</feature>
<evidence type="ECO:0000259" key="3">
    <source>
        <dbReference type="Pfam" id="PF00149"/>
    </source>
</evidence>
<dbReference type="RefSeq" id="WP_216321981.1">
    <property type="nucleotide sequence ID" value="NZ_JAHKRT010000003.1"/>
</dbReference>
<keyword evidence="1" id="KW-0479">Metal-binding</keyword>
<reference evidence="4 5" key="1">
    <citation type="submission" date="2021-06" db="EMBL/GenBank/DDBJ databases">
        <title>Sphingomonas sp. XMGL2, whole genome shotgun sequencing project.</title>
        <authorList>
            <person name="Zhao G."/>
            <person name="Shen L."/>
        </authorList>
    </citation>
    <scope>NUCLEOTIDE SEQUENCE [LARGE SCALE GENOMIC DNA]</scope>
    <source>
        <strain evidence="4 5">XMGL2</strain>
    </source>
</reference>
<comment type="caution">
    <text evidence="4">The sequence shown here is derived from an EMBL/GenBank/DDBJ whole genome shotgun (WGS) entry which is preliminary data.</text>
</comment>
<dbReference type="InterPro" id="IPR004843">
    <property type="entry name" value="Calcineurin-like_PHP"/>
</dbReference>
<proteinExistence type="predicted"/>
<dbReference type="EMBL" id="JAHKRT010000003">
    <property type="protein sequence ID" value="MBU3077472.1"/>
    <property type="molecule type" value="Genomic_DNA"/>
</dbReference>
<evidence type="ECO:0000313" key="5">
    <source>
        <dbReference type="Proteomes" id="UP000776276"/>
    </source>
</evidence>
<keyword evidence="2" id="KW-0378">Hydrolase</keyword>
<accession>A0ABS6BI26</accession>